<name>A0A937XFL6_UNCW3</name>
<comment type="caution">
    <text evidence="1">The sequence shown here is derived from an EMBL/GenBank/DDBJ whole genome shotgun (WGS) entry which is preliminary data.</text>
</comment>
<evidence type="ECO:0000313" key="2">
    <source>
        <dbReference type="Proteomes" id="UP000779900"/>
    </source>
</evidence>
<sequence length="79" mass="9054">MSSTLWKRFPVEPGLHTLDMKDRLQERVMEDTKGASPEALLAYFRRASRRFWDEVGGAYPESEASPVLVHDADKSSDRE</sequence>
<organism evidence="1 2">
    <name type="scientific">candidate division WOR-3 bacterium</name>
    <dbReference type="NCBI Taxonomy" id="2052148"/>
    <lineage>
        <taxon>Bacteria</taxon>
        <taxon>Bacteria division WOR-3</taxon>
    </lineage>
</organism>
<accession>A0A937XFL6</accession>
<dbReference type="AlphaFoldDB" id="A0A937XFL6"/>
<dbReference type="EMBL" id="VGIR01000096">
    <property type="protein sequence ID" value="MBM3332523.1"/>
    <property type="molecule type" value="Genomic_DNA"/>
</dbReference>
<gene>
    <name evidence="1" type="ORF">FJY68_11865</name>
</gene>
<evidence type="ECO:0000313" key="1">
    <source>
        <dbReference type="EMBL" id="MBM3332523.1"/>
    </source>
</evidence>
<reference evidence="1" key="1">
    <citation type="submission" date="2019-03" db="EMBL/GenBank/DDBJ databases">
        <title>Lake Tanganyika Metagenome-Assembled Genomes (MAGs).</title>
        <authorList>
            <person name="Tran P."/>
        </authorList>
    </citation>
    <scope>NUCLEOTIDE SEQUENCE</scope>
    <source>
        <strain evidence="1">K_DeepCast_150m_m2_040</strain>
    </source>
</reference>
<protein>
    <submittedName>
        <fullName evidence="1">Uncharacterized protein</fullName>
    </submittedName>
</protein>
<dbReference type="Proteomes" id="UP000779900">
    <property type="component" value="Unassembled WGS sequence"/>
</dbReference>
<proteinExistence type="predicted"/>